<gene>
    <name evidence="2" type="ORF">Y5S_00105</name>
</gene>
<protein>
    <submittedName>
        <fullName evidence="2">Enolase</fullName>
    </submittedName>
</protein>
<feature type="signal peptide" evidence="1">
    <location>
        <begin position="1"/>
        <end position="18"/>
    </location>
</feature>
<name>A0A095TVL6_9GAMM</name>
<dbReference type="Proteomes" id="UP000029444">
    <property type="component" value="Unassembled WGS sequence"/>
</dbReference>
<dbReference type="InterPro" id="IPR007497">
    <property type="entry name" value="SIMPL/DUF541"/>
</dbReference>
<proteinExistence type="predicted"/>
<reference evidence="2 3" key="1">
    <citation type="submission" date="2012-09" db="EMBL/GenBank/DDBJ databases">
        <title>Genome Sequence of alkane-degrading Bacterium Alcanivorax sp. 19-m-6.</title>
        <authorList>
            <person name="Lai Q."/>
            <person name="Shao Z."/>
        </authorList>
    </citation>
    <scope>NUCLEOTIDE SEQUENCE [LARGE SCALE GENOMIC DNA]</scope>
    <source>
        <strain evidence="2 3">19-m-6</strain>
    </source>
</reference>
<feature type="chain" id="PRO_5001911749" evidence="1">
    <location>
        <begin position="19"/>
        <end position="230"/>
    </location>
</feature>
<dbReference type="Pfam" id="PF04402">
    <property type="entry name" value="SIMPL"/>
    <property type="match status" value="1"/>
</dbReference>
<keyword evidence="1" id="KW-0732">Signal</keyword>
<dbReference type="PANTHER" id="PTHR34387">
    <property type="entry name" value="SLR1258 PROTEIN"/>
    <property type="match status" value="1"/>
</dbReference>
<evidence type="ECO:0000256" key="1">
    <source>
        <dbReference type="SAM" id="SignalP"/>
    </source>
</evidence>
<dbReference type="eggNOG" id="COG2968">
    <property type="taxonomic scope" value="Bacteria"/>
</dbReference>
<dbReference type="Gene3D" id="3.30.70.2970">
    <property type="entry name" value="Protein of unknown function (DUF541), domain 2"/>
    <property type="match status" value="1"/>
</dbReference>
<dbReference type="RefSeq" id="WP_035229332.1">
    <property type="nucleotide sequence ID" value="NZ_ARXV01000001.1"/>
</dbReference>
<evidence type="ECO:0000313" key="2">
    <source>
        <dbReference type="EMBL" id="KGD66438.1"/>
    </source>
</evidence>
<dbReference type="PROSITE" id="PS51257">
    <property type="entry name" value="PROKAR_LIPOPROTEIN"/>
    <property type="match status" value="1"/>
</dbReference>
<dbReference type="OrthoDB" id="6076439at2"/>
<dbReference type="STRING" id="1177154.Y5S_00105"/>
<dbReference type="PANTHER" id="PTHR34387:SF2">
    <property type="entry name" value="SLR1258 PROTEIN"/>
    <property type="match status" value="1"/>
</dbReference>
<dbReference type="PATRIC" id="fig|1177154.3.peg.108"/>
<evidence type="ECO:0000313" key="3">
    <source>
        <dbReference type="Proteomes" id="UP000029444"/>
    </source>
</evidence>
<dbReference type="Gene3D" id="3.30.110.170">
    <property type="entry name" value="Protein of unknown function (DUF541), domain 1"/>
    <property type="match status" value="1"/>
</dbReference>
<sequence length="230" mass="24600">MKGIAFVCLTALTPFFLAACGQSSLPLERDSITVSGQGEVTASPDIFSVHASVNAEGSDIDAMKSSVDEQVEAMLELADDLDIPESQTRASEFRVNPVWQYQPERKLIGHQVSRSVQFKANGLDTYAELLDGLAKLNIRDIQPAGSEVSNADALESTALANAVADARQRAEALASAAGRDVGKAIRIESHSVNAPRPMMMMARGKEGAADTYRAGETDISAQVQITFELE</sequence>
<dbReference type="EMBL" id="ARXV01000001">
    <property type="protein sequence ID" value="KGD66438.1"/>
    <property type="molecule type" value="Genomic_DNA"/>
</dbReference>
<dbReference type="InterPro" id="IPR052022">
    <property type="entry name" value="26kDa_periplasmic_antigen"/>
</dbReference>
<dbReference type="GO" id="GO:0006974">
    <property type="term" value="P:DNA damage response"/>
    <property type="evidence" value="ECO:0007669"/>
    <property type="project" value="TreeGrafter"/>
</dbReference>
<dbReference type="AlphaFoldDB" id="A0A095TVL6"/>
<accession>A0A095TVL6</accession>
<organism evidence="2 3">
    <name type="scientific">Alcanivorax nanhaiticus</name>
    <dbReference type="NCBI Taxonomy" id="1177154"/>
    <lineage>
        <taxon>Bacteria</taxon>
        <taxon>Pseudomonadati</taxon>
        <taxon>Pseudomonadota</taxon>
        <taxon>Gammaproteobacteria</taxon>
        <taxon>Oceanospirillales</taxon>
        <taxon>Alcanivoracaceae</taxon>
        <taxon>Alcanivorax</taxon>
    </lineage>
</organism>
<comment type="caution">
    <text evidence="2">The sequence shown here is derived from an EMBL/GenBank/DDBJ whole genome shotgun (WGS) entry which is preliminary data.</text>
</comment>
<keyword evidence="3" id="KW-1185">Reference proteome</keyword>